<dbReference type="eggNOG" id="KOG4206">
    <property type="taxonomic scope" value="Eukaryota"/>
</dbReference>
<evidence type="ECO:0000313" key="4">
    <source>
        <dbReference type="Proteomes" id="UP000002037"/>
    </source>
</evidence>
<dbReference type="OrthoDB" id="277802at2759"/>
<evidence type="ECO:0000259" key="2">
    <source>
        <dbReference type="PROSITE" id="PS50102"/>
    </source>
</evidence>
<dbReference type="InterPro" id="IPR035979">
    <property type="entry name" value="RBD_domain_sf"/>
</dbReference>
<dbReference type="VEuPathDB" id="FungiDB:CTRG_03240"/>
<dbReference type="AlphaFoldDB" id="C5MAZ8"/>
<dbReference type="RefSeq" id="XP_002548943.1">
    <property type="nucleotide sequence ID" value="XM_002548897.1"/>
</dbReference>
<dbReference type="KEGG" id="ctp:CTRG_03240"/>
<dbReference type="GeneID" id="8295962"/>
<keyword evidence="1" id="KW-0694">RNA-binding</keyword>
<dbReference type="PROSITE" id="PS50102">
    <property type="entry name" value="RRM"/>
    <property type="match status" value="1"/>
</dbReference>
<gene>
    <name evidence="3" type="ORF">CTRG_03240</name>
</gene>
<dbReference type="SMART" id="SM00360">
    <property type="entry name" value="RRM"/>
    <property type="match status" value="1"/>
</dbReference>
<dbReference type="Pfam" id="PF00076">
    <property type="entry name" value="RRM_1"/>
    <property type="match status" value="1"/>
</dbReference>
<keyword evidence="4" id="KW-1185">Reference proteome</keyword>
<dbReference type="Proteomes" id="UP000002037">
    <property type="component" value="Unassembled WGS sequence"/>
</dbReference>
<dbReference type="InterPro" id="IPR000504">
    <property type="entry name" value="RRM_dom"/>
</dbReference>
<dbReference type="SUPFAM" id="SSF54928">
    <property type="entry name" value="RNA-binding domain, RBD"/>
    <property type="match status" value="1"/>
</dbReference>
<organism evidence="3 4">
    <name type="scientific">Candida tropicalis (strain ATCC MYA-3404 / T1)</name>
    <name type="common">Yeast</name>
    <dbReference type="NCBI Taxonomy" id="294747"/>
    <lineage>
        <taxon>Eukaryota</taxon>
        <taxon>Fungi</taxon>
        <taxon>Dikarya</taxon>
        <taxon>Ascomycota</taxon>
        <taxon>Saccharomycotina</taxon>
        <taxon>Pichiomycetes</taxon>
        <taxon>Debaryomycetaceae</taxon>
        <taxon>Candida/Lodderomyces clade</taxon>
        <taxon>Candida</taxon>
    </lineage>
</organism>
<proteinExistence type="predicted"/>
<protein>
    <recommendedName>
        <fullName evidence="2">RRM domain-containing protein</fullName>
    </recommendedName>
</protein>
<reference evidence="3 4" key="1">
    <citation type="journal article" date="2009" name="Nature">
        <title>Evolution of pathogenicity and sexual reproduction in eight Candida genomes.</title>
        <authorList>
            <person name="Butler G."/>
            <person name="Rasmussen M.D."/>
            <person name="Lin M.F."/>
            <person name="Santos M.A."/>
            <person name="Sakthikumar S."/>
            <person name="Munro C.A."/>
            <person name="Rheinbay E."/>
            <person name="Grabherr M."/>
            <person name="Forche A."/>
            <person name="Reedy J.L."/>
            <person name="Agrafioti I."/>
            <person name="Arnaud M.B."/>
            <person name="Bates S."/>
            <person name="Brown A.J."/>
            <person name="Brunke S."/>
            <person name="Costanzo M.C."/>
            <person name="Fitzpatrick D.A."/>
            <person name="de Groot P.W."/>
            <person name="Harris D."/>
            <person name="Hoyer L.L."/>
            <person name="Hube B."/>
            <person name="Klis F.M."/>
            <person name="Kodira C."/>
            <person name="Lennard N."/>
            <person name="Logue M.E."/>
            <person name="Martin R."/>
            <person name="Neiman A.M."/>
            <person name="Nikolaou E."/>
            <person name="Quail M.A."/>
            <person name="Quinn J."/>
            <person name="Santos M.C."/>
            <person name="Schmitzberger F.F."/>
            <person name="Sherlock G."/>
            <person name="Shah P."/>
            <person name="Silverstein K.A."/>
            <person name="Skrzypek M.S."/>
            <person name="Soll D."/>
            <person name="Staggs R."/>
            <person name="Stansfield I."/>
            <person name="Stumpf M.P."/>
            <person name="Sudbery P.E."/>
            <person name="Srikantha T."/>
            <person name="Zeng Q."/>
            <person name="Berman J."/>
            <person name="Berriman M."/>
            <person name="Heitman J."/>
            <person name="Gow N.A."/>
            <person name="Lorenz M.C."/>
            <person name="Birren B.W."/>
            <person name="Kellis M."/>
            <person name="Cuomo C.A."/>
        </authorList>
    </citation>
    <scope>NUCLEOTIDE SEQUENCE [LARGE SCALE GENOMIC DNA]</scope>
    <source>
        <strain evidence="4">ATCC MYA-3404 / T1</strain>
    </source>
</reference>
<accession>C5MAZ8</accession>
<evidence type="ECO:0000313" key="3">
    <source>
        <dbReference type="EMBL" id="EER32815.1"/>
    </source>
</evidence>
<sequence>MPSSKRASDISPSEHQLDSKKIKLDYKNLKPMQTLYVKNLNTKINKQIMIHNLYLLLSAFGDVISINLKRGFAFVIFASTNSASLALRTLQNEEFFDKPLVLNYAVKESKLISRAKNEILRNELGNVESKGEDEDDILPSYE</sequence>
<dbReference type="Gene3D" id="3.30.70.330">
    <property type="match status" value="1"/>
</dbReference>
<evidence type="ECO:0000256" key="1">
    <source>
        <dbReference type="PROSITE-ProRule" id="PRU00176"/>
    </source>
</evidence>
<name>C5MAZ8_CANTT</name>
<dbReference type="STRING" id="294747.C5MAZ8"/>
<dbReference type="EMBL" id="GG692398">
    <property type="protein sequence ID" value="EER32815.1"/>
    <property type="molecule type" value="Genomic_DNA"/>
</dbReference>
<feature type="domain" description="RRM" evidence="2">
    <location>
        <begin position="33"/>
        <end position="107"/>
    </location>
</feature>
<dbReference type="HOGENOM" id="CLU_041869_3_1_1"/>
<dbReference type="InterPro" id="IPR012677">
    <property type="entry name" value="Nucleotide-bd_a/b_plait_sf"/>
</dbReference>
<dbReference type="GO" id="GO:0003723">
    <property type="term" value="F:RNA binding"/>
    <property type="evidence" value="ECO:0007669"/>
    <property type="project" value="UniProtKB-UniRule"/>
</dbReference>